<evidence type="ECO:0000313" key="5">
    <source>
        <dbReference type="Proteomes" id="UP000095282"/>
    </source>
</evidence>
<reference evidence="6" key="1">
    <citation type="submission" date="2016-11" db="UniProtKB">
        <authorList>
            <consortium name="WormBaseParasite"/>
        </authorList>
    </citation>
    <scope>IDENTIFICATION</scope>
</reference>
<name>A0A1I7V4Z4_9PELO</name>
<dbReference type="WBParaSite" id="Csp11.Scaffold8.g33.t1">
    <property type="protein sequence ID" value="Csp11.Scaffold8.g33.t1"/>
    <property type="gene ID" value="Csp11.Scaffold8.g33"/>
</dbReference>
<dbReference type="GO" id="GO:0005737">
    <property type="term" value="C:cytoplasm"/>
    <property type="evidence" value="ECO:0007669"/>
    <property type="project" value="TreeGrafter"/>
</dbReference>
<dbReference type="InterPro" id="IPR037104">
    <property type="entry name" value="Annexin_sf"/>
</dbReference>
<dbReference type="FunFam" id="1.10.220.10:FF:000026">
    <property type="entry name" value="Annexin"/>
    <property type="match status" value="1"/>
</dbReference>
<keyword evidence="3 4" id="KW-0041">Annexin</keyword>
<organism evidence="5 6">
    <name type="scientific">Caenorhabditis tropicalis</name>
    <dbReference type="NCBI Taxonomy" id="1561998"/>
    <lineage>
        <taxon>Eukaryota</taxon>
        <taxon>Metazoa</taxon>
        <taxon>Ecdysozoa</taxon>
        <taxon>Nematoda</taxon>
        <taxon>Chromadorea</taxon>
        <taxon>Rhabditida</taxon>
        <taxon>Rhabditina</taxon>
        <taxon>Rhabditomorpha</taxon>
        <taxon>Rhabditoidea</taxon>
        <taxon>Rhabditidae</taxon>
        <taxon>Peloderinae</taxon>
        <taxon>Caenorhabditis</taxon>
    </lineage>
</organism>
<dbReference type="GO" id="GO:0001786">
    <property type="term" value="F:phosphatidylserine binding"/>
    <property type="evidence" value="ECO:0007669"/>
    <property type="project" value="TreeGrafter"/>
</dbReference>
<keyword evidence="4" id="KW-0111">Calcium/phospholipid-binding</keyword>
<evidence type="ECO:0000256" key="1">
    <source>
        <dbReference type="ARBA" id="ARBA00007831"/>
    </source>
</evidence>
<keyword evidence="2 4" id="KW-0677">Repeat</keyword>
<dbReference type="Gene3D" id="1.10.220.10">
    <property type="entry name" value="Annexin"/>
    <property type="match status" value="4"/>
</dbReference>
<evidence type="ECO:0000256" key="3">
    <source>
        <dbReference type="ARBA" id="ARBA00023216"/>
    </source>
</evidence>
<dbReference type="PROSITE" id="PS51897">
    <property type="entry name" value="ANNEXIN_2"/>
    <property type="match status" value="3"/>
</dbReference>
<evidence type="ECO:0000313" key="6">
    <source>
        <dbReference type="WBParaSite" id="Csp11.Scaffold8.g33.t1"/>
    </source>
</evidence>
<protein>
    <recommendedName>
        <fullName evidence="4">Annexin</fullName>
    </recommendedName>
</protein>
<dbReference type="PANTHER" id="PTHR10502:SF177">
    <property type="entry name" value="ANNEXIN B10"/>
    <property type="match status" value="1"/>
</dbReference>
<evidence type="ECO:0000256" key="4">
    <source>
        <dbReference type="RuleBase" id="RU003540"/>
    </source>
</evidence>
<keyword evidence="4" id="KW-0106">Calcium</keyword>
<evidence type="ECO:0000256" key="2">
    <source>
        <dbReference type="ARBA" id="ARBA00022737"/>
    </source>
</evidence>
<comment type="similarity">
    <text evidence="1 4">Belongs to the annexin family.</text>
</comment>
<dbReference type="Proteomes" id="UP000095282">
    <property type="component" value="Unplaced"/>
</dbReference>
<dbReference type="InterPro" id="IPR001464">
    <property type="entry name" value="Annexin"/>
</dbReference>
<keyword evidence="5" id="KW-1185">Reference proteome</keyword>
<dbReference type="FunFam" id="1.10.220.10:FF:000027">
    <property type="entry name" value="Annexin"/>
    <property type="match status" value="1"/>
</dbReference>
<dbReference type="eggNOG" id="KOG0819">
    <property type="taxonomic scope" value="Eukaryota"/>
</dbReference>
<dbReference type="Pfam" id="PF00191">
    <property type="entry name" value="Annexin"/>
    <property type="match status" value="4"/>
</dbReference>
<dbReference type="GO" id="GO:0005886">
    <property type="term" value="C:plasma membrane"/>
    <property type="evidence" value="ECO:0007669"/>
    <property type="project" value="TreeGrafter"/>
</dbReference>
<dbReference type="GO" id="GO:0012506">
    <property type="term" value="C:vesicle membrane"/>
    <property type="evidence" value="ECO:0007669"/>
    <property type="project" value="TreeGrafter"/>
</dbReference>
<dbReference type="PRINTS" id="PR00196">
    <property type="entry name" value="ANNEXIN"/>
</dbReference>
<dbReference type="GO" id="GO:0005544">
    <property type="term" value="F:calcium-dependent phospholipid binding"/>
    <property type="evidence" value="ECO:0007669"/>
    <property type="project" value="UniProtKB-KW"/>
</dbReference>
<dbReference type="STRING" id="1561998.A0A1I7V4Z4"/>
<dbReference type="InterPro" id="IPR018502">
    <property type="entry name" value="Annexin_repeat"/>
</dbReference>
<dbReference type="SUPFAM" id="SSF47874">
    <property type="entry name" value="Annexin"/>
    <property type="match status" value="1"/>
</dbReference>
<dbReference type="PROSITE" id="PS00223">
    <property type="entry name" value="ANNEXIN_1"/>
    <property type="match status" value="2"/>
</dbReference>
<proteinExistence type="inferred from homology"/>
<dbReference type="GO" id="GO:0005509">
    <property type="term" value="F:calcium ion binding"/>
    <property type="evidence" value="ECO:0007669"/>
    <property type="project" value="InterPro"/>
</dbReference>
<dbReference type="FunFam" id="1.10.220.10:FF:000010">
    <property type="entry name" value="Annexin"/>
    <property type="match status" value="1"/>
</dbReference>
<dbReference type="FunFam" id="1.10.220.10:FF:000036">
    <property type="entry name" value="Annexin"/>
    <property type="match status" value="1"/>
</dbReference>
<dbReference type="PANTHER" id="PTHR10502">
    <property type="entry name" value="ANNEXIN"/>
    <property type="match status" value="1"/>
</dbReference>
<dbReference type="InterPro" id="IPR018252">
    <property type="entry name" value="Annexin_repeat_CS"/>
</dbReference>
<dbReference type="GO" id="GO:0043395">
    <property type="term" value="F:heparan sulfate proteoglycan binding"/>
    <property type="evidence" value="ECO:0007669"/>
    <property type="project" value="TreeGrafter"/>
</dbReference>
<sequence>MATAKIHFKPFFDEVLASESLEKALRNKEKLKVLEILVSVNNTQRQMIRTPYKTRYGKDLEEEIKKAFSGDFEDFLVALLQTPTKLDVTELNRAVKGLGTNEKNLIEILTTRTNEEIEGAKNTYFMTYGKSLEDAISADTSGDFRRLLIVILQAKREESGFADSFKVGTHAAQILKSFDKKNGIEKFDAFKIFATSNGAHIQKVVEEVERQSGKDFQKIVDKELSGDFKNLILSLIETSRNKPRFLANSIHLATKGMGTRDKDLIRILVSRSENDLVIIEHEFQVLFGKPLTQLIKEECKAEYRDGLTMLVKGNTRPQ</sequence>
<dbReference type="SMART" id="SM00335">
    <property type="entry name" value="ANX"/>
    <property type="match status" value="4"/>
</dbReference>
<accession>A0A1I7V4Z4</accession>
<dbReference type="GO" id="GO:0005634">
    <property type="term" value="C:nucleus"/>
    <property type="evidence" value="ECO:0007669"/>
    <property type="project" value="TreeGrafter"/>
</dbReference>
<comment type="domain">
    <text evidence="4">A pair of annexin repeats may form one binding site for calcium and phospholipid.</text>
</comment>
<dbReference type="AlphaFoldDB" id="A0A1I7V4Z4"/>